<comment type="caution">
    <text evidence="13">The sequence shown here is derived from an EMBL/GenBank/DDBJ whole genome shotgun (WGS) entry which is preliminary data.</text>
</comment>
<gene>
    <name evidence="11" type="primary">atpB</name>
    <name evidence="13" type="ORF">A2115_02170</name>
</gene>
<dbReference type="AlphaFoldDB" id="A0A1F7WK03"/>
<feature type="transmembrane region" description="Helical" evidence="11">
    <location>
        <begin position="220"/>
        <end position="244"/>
    </location>
</feature>
<keyword evidence="7 11" id="KW-1133">Transmembrane helix</keyword>
<evidence type="ECO:0000256" key="6">
    <source>
        <dbReference type="ARBA" id="ARBA00022781"/>
    </source>
</evidence>
<dbReference type="GO" id="GO:0005886">
    <property type="term" value="C:plasma membrane"/>
    <property type="evidence" value="ECO:0007669"/>
    <property type="project" value="UniProtKB-SubCell"/>
</dbReference>
<dbReference type="HAMAP" id="MF_01393">
    <property type="entry name" value="ATP_synth_a_bact"/>
    <property type="match status" value="1"/>
</dbReference>
<keyword evidence="4 11" id="KW-0138">CF(0)</keyword>
<feature type="transmembrane region" description="Helical" evidence="11">
    <location>
        <begin position="20"/>
        <end position="42"/>
    </location>
</feature>
<dbReference type="CDD" id="cd00310">
    <property type="entry name" value="ATP-synt_Fo_a_6"/>
    <property type="match status" value="1"/>
</dbReference>
<dbReference type="PANTHER" id="PTHR42823:SF3">
    <property type="entry name" value="ATP SYNTHASE SUBUNIT A, CHLOROPLASTIC"/>
    <property type="match status" value="1"/>
</dbReference>
<dbReference type="EMBL" id="MGFJ01000015">
    <property type="protein sequence ID" value="OGM02749.1"/>
    <property type="molecule type" value="Genomic_DNA"/>
</dbReference>
<evidence type="ECO:0000256" key="9">
    <source>
        <dbReference type="ARBA" id="ARBA00023136"/>
    </source>
</evidence>
<dbReference type="InterPro" id="IPR035908">
    <property type="entry name" value="F0_ATP_A_sf"/>
</dbReference>
<dbReference type="PROSITE" id="PS00449">
    <property type="entry name" value="ATPASE_A"/>
    <property type="match status" value="1"/>
</dbReference>
<evidence type="ECO:0000256" key="8">
    <source>
        <dbReference type="ARBA" id="ARBA00023065"/>
    </source>
</evidence>
<evidence type="ECO:0000256" key="11">
    <source>
        <dbReference type="HAMAP-Rule" id="MF_01393"/>
    </source>
</evidence>
<keyword evidence="5 11" id="KW-0812">Transmembrane</keyword>
<evidence type="ECO:0000313" key="14">
    <source>
        <dbReference type="Proteomes" id="UP000176198"/>
    </source>
</evidence>
<keyword evidence="3 11" id="KW-0813">Transport</keyword>
<dbReference type="GO" id="GO:0046933">
    <property type="term" value="F:proton-transporting ATP synthase activity, rotational mechanism"/>
    <property type="evidence" value="ECO:0007669"/>
    <property type="project" value="UniProtKB-UniRule"/>
</dbReference>
<dbReference type="Proteomes" id="UP000176198">
    <property type="component" value="Unassembled WGS sequence"/>
</dbReference>
<keyword evidence="8 11" id="KW-0406">Ion transport</keyword>
<dbReference type="Gene3D" id="1.20.120.220">
    <property type="entry name" value="ATP synthase, F0 complex, subunit A"/>
    <property type="match status" value="1"/>
</dbReference>
<keyword evidence="6 11" id="KW-0375">Hydrogen ion transport</keyword>
<sequence length="249" mass="27884">MSELHISVAPEKIAHIGGLTITNSLLTSLIVMVILLLVAYKVNLQKEKPLKKRGTFYLLFEMAIEGFYNFFKNVAGERVDILFPLLFTFFIFIIMGNWIGLLPGVGSIGFWEHTERGEMFVPFLRGPNADLNTTLALALVSVGVTQQMSIKALGFKKYVGRFINFKNPINLFVGILEIVSEFAKIISFSFRLFGNIFAGEVLLSVMVFLIPVLVPVPFLALEVFVGFIQALVFTMLTTIFIVVATQEHH</sequence>
<comment type="subcellular location">
    <subcellularLocation>
        <location evidence="11 12">Cell membrane</location>
        <topology evidence="11 12">Multi-pass membrane protein</topology>
    </subcellularLocation>
    <subcellularLocation>
        <location evidence="1">Membrane</location>
        <topology evidence="1">Multi-pass membrane protein</topology>
    </subcellularLocation>
</comment>
<comment type="function">
    <text evidence="11 12">Key component of the proton channel; it plays a direct role in the translocation of protons across the membrane.</text>
</comment>
<evidence type="ECO:0000256" key="10">
    <source>
        <dbReference type="ARBA" id="ARBA00023310"/>
    </source>
</evidence>
<evidence type="ECO:0000256" key="2">
    <source>
        <dbReference type="ARBA" id="ARBA00006810"/>
    </source>
</evidence>
<evidence type="ECO:0000256" key="5">
    <source>
        <dbReference type="ARBA" id="ARBA00022692"/>
    </source>
</evidence>
<dbReference type="GO" id="GO:0045259">
    <property type="term" value="C:proton-transporting ATP synthase complex"/>
    <property type="evidence" value="ECO:0007669"/>
    <property type="project" value="UniProtKB-KW"/>
</dbReference>
<evidence type="ECO:0000256" key="1">
    <source>
        <dbReference type="ARBA" id="ARBA00004141"/>
    </source>
</evidence>
<organism evidence="13 14">
    <name type="scientific">Candidatus Woesebacteria bacterium GWA1_41_8</name>
    <dbReference type="NCBI Taxonomy" id="1802471"/>
    <lineage>
        <taxon>Bacteria</taxon>
        <taxon>Candidatus Woeseibacteriota</taxon>
    </lineage>
</organism>
<accession>A0A1F7WK03</accession>
<evidence type="ECO:0000313" key="13">
    <source>
        <dbReference type="EMBL" id="OGM02749.1"/>
    </source>
</evidence>
<proteinExistence type="inferred from homology"/>
<keyword evidence="9 11" id="KW-0472">Membrane</keyword>
<feature type="transmembrane region" description="Helical" evidence="11">
    <location>
        <begin position="83"/>
        <end position="111"/>
    </location>
</feature>
<dbReference type="PRINTS" id="PR00123">
    <property type="entry name" value="ATPASEA"/>
</dbReference>
<comment type="similarity">
    <text evidence="2 11 12">Belongs to the ATPase A chain family.</text>
</comment>
<dbReference type="InterPro" id="IPR023011">
    <property type="entry name" value="ATP_synth_F0_asu_AS"/>
</dbReference>
<dbReference type="SUPFAM" id="SSF81336">
    <property type="entry name" value="F1F0 ATP synthase subunit A"/>
    <property type="match status" value="1"/>
</dbReference>
<dbReference type="Pfam" id="PF00119">
    <property type="entry name" value="ATP-synt_A"/>
    <property type="match status" value="1"/>
</dbReference>
<evidence type="ECO:0000256" key="12">
    <source>
        <dbReference type="RuleBase" id="RU000483"/>
    </source>
</evidence>
<dbReference type="STRING" id="1802471.A2115_02170"/>
<keyword evidence="11" id="KW-1003">Cell membrane</keyword>
<name>A0A1F7WK03_9BACT</name>
<dbReference type="InterPro" id="IPR000568">
    <property type="entry name" value="ATP_synth_F0_asu"/>
</dbReference>
<evidence type="ECO:0000256" key="4">
    <source>
        <dbReference type="ARBA" id="ARBA00022547"/>
    </source>
</evidence>
<feature type="transmembrane region" description="Helical" evidence="11">
    <location>
        <begin position="192"/>
        <end position="214"/>
    </location>
</feature>
<keyword evidence="10 11" id="KW-0066">ATP synthesis</keyword>
<dbReference type="GO" id="GO:0042777">
    <property type="term" value="P:proton motive force-driven plasma membrane ATP synthesis"/>
    <property type="evidence" value="ECO:0007669"/>
    <property type="project" value="TreeGrafter"/>
</dbReference>
<reference evidence="13 14" key="1">
    <citation type="journal article" date="2016" name="Nat. Commun.">
        <title>Thousands of microbial genomes shed light on interconnected biogeochemical processes in an aquifer system.</title>
        <authorList>
            <person name="Anantharaman K."/>
            <person name="Brown C.T."/>
            <person name="Hug L.A."/>
            <person name="Sharon I."/>
            <person name="Castelle C.J."/>
            <person name="Probst A.J."/>
            <person name="Thomas B.C."/>
            <person name="Singh A."/>
            <person name="Wilkins M.J."/>
            <person name="Karaoz U."/>
            <person name="Brodie E.L."/>
            <person name="Williams K.H."/>
            <person name="Hubbard S.S."/>
            <person name="Banfield J.F."/>
        </authorList>
    </citation>
    <scope>NUCLEOTIDE SEQUENCE [LARGE SCALE GENOMIC DNA]</scope>
</reference>
<dbReference type="InterPro" id="IPR045082">
    <property type="entry name" value="ATP_syn_F0_a_bact/chloroplast"/>
</dbReference>
<protein>
    <recommendedName>
        <fullName evidence="11 12">ATP synthase subunit a</fullName>
    </recommendedName>
    <alternativeName>
        <fullName evidence="11">ATP synthase F0 sector subunit a</fullName>
    </alternativeName>
    <alternativeName>
        <fullName evidence="11">F-ATPase subunit 6</fullName>
    </alternativeName>
</protein>
<evidence type="ECO:0000256" key="3">
    <source>
        <dbReference type="ARBA" id="ARBA00022448"/>
    </source>
</evidence>
<dbReference type="PANTHER" id="PTHR42823">
    <property type="entry name" value="ATP SYNTHASE SUBUNIT A, CHLOROPLASTIC"/>
    <property type="match status" value="1"/>
</dbReference>
<dbReference type="NCBIfam" id="TIGR01131">
    <property type="entry name" value="ATP_synt_6_or_A"/>
    <property type="match status" value="1"/>
</dbReference>
<evidence type="ECO:0000256" key="7">
    <source>
        <dbReference type="ARBA" id="ARBA00022989"/>
    </source>
</evidence>